<dbReference type="SUPFAM" id="SSF57667">
    <property type="entry name" value="beta-beta-alpha zinc fingers"/>
    <property type="match status" value="1"/>
</dbReference>
<dbReference type="PROSITE" id="PS00028">
    <property type="entry name" value="ZINC_FINGER_C2H2_1"/>
    <property type="match status" value="1"/>
</dbReference>
<dbReference type="InterPro" id="IPR013087">
    <property type="entry name" value="Znf_C2H2_type"/>
</dbReference>
<feature type="domain" description="ZAD" evidence="12">
    <location>
        <begin position="69"/>
        <end position="151"/>
    </location>
</feature>
<dbReference type="PROSITE" id="PS50157">
    <property type="entry name" value="ZINC_FINGER_C2H2_2"/>
    <property type="match status" value="1"/>
</dbReference>
<evidence type="ECO:0000256" key="2">
    <source>
        <dbReference type="ARBA" id="ARBA00022723"/>
    </source>
</evidence>
<name>A0A9R0DFJ1_SPOFR</name>
<evidence type="ECO:0000259" key="12">
    <source>
        <dbReference type="PROSITE" id="PS51915"/>
    </source>
</evidence>
<dbReference type="GO" id="GO:0000981">
    <property type="term" value="F:DNA-binding transcription factor activity, RNA polymerase II-specific"/>
    <property type="evidence" value="ECO:0007669"/>
    <property type="project" value="TreeGrafter"/>
</dbReference>
<dbReference type="RefSeq" id="XP_035451289.2">
    <property type="nucleotide sequence ID" value="XM_035595396.2"/>
</dbReference>
<evidence type="ECO:0000256" key="9">
    <source>
        <dbReference type="SAM" id="MobiDB-lite"/>
    </source>
</evidence>
<evidence type="ECO:0000256" key="3">
    <source>
        <dbReference type="ARBA" id="ARBA00022737"/>
    </source>
</evidence>
<evidence type="ECO:0000313" key="14">
    <source>
        <dbReference type="RefSeq" id="XP_035451289.2"/>
    </source>
</evidence>
<feature type="binding site" evidence="8">
    <location>
        <position position="71"/>
    </location>
    <ligand>
        <name>Zn(2+)</name>
        <dbReference type="ChEBI" id="CHEBI:29105"/>
    </ligand>
</feature>
<dbReference type="SMART" id="SM00355">
    <property type="entry name" value="ZnF_C2H2"/>
    <property type="match status" value="3"/>
</dbReference>
<keyword evidence="2 8" id="KW-0479">Metal-binding</keyword>
<dbReference type="PANTHER" id="PTHR23226:SF416">
    <property type="entry name" value="FI01424P"/>
    <property type="match status" value="1"/>
</dbReference>
<evidence type="ECO:0000256" key="5">
    <source>
        <dbReference type="ARBA" id="ARBA00022833"/>
    </source>
</evidence>
<evidence type="ECO:0000313" key="13">
    <source>
        <dbReference type="Proteomes" id="UP000829999"/>
    </source>
</evidence>
<proteinExistence type="predicted"/>
<feature type="compositionally biased region" description="Basic and acidic residues" evidence="9">
    <location>
        <begin position="536"/>
        <end position="551"/>
    </location>
</feature>
<keyword evidence="5 8" id="KW-0862">Zinc</keyword>
<dbReference type="GO" id="GO:0000978">
    <property type="term" value="F:RNA polymerase II cis-regulatory region sequence-specific DNA binding"/>
    <property type="evidence" value="ECO:0007669"/>
    <property type="project" value="TreeGrafter"/>
</dbReference>
<reference evidence="14" key="1">
    <citation type="submission" date="2025-08" db="UniProtKB">
        <authorList>
            <consortium name="RefSeq"/>
        </authorList>
    </citation>
    <scope>IDENTIFICATION</scope>
    <source>
        <tissue evidence="14">Whole larval tissue</tissue>
    </source>
</reference>
<feature type="binding site" evidence="8">
    <location>
        <position position="127"/>
    </location>
    <ligand>
        <name>Zn(2+)</name>
        <dbReference type="ChEBI" id="CHEBI:29105"/>
    </ligand>
</feature>
<dbReference type="SUPFAM" id="SSF57716">
    <property type="entry name" value="Glucocorticoid receptor-like (DNA-binding domain)"/>
    <property type="match status" value="1"/>
</dbReference>
<evidence type="ECO:0000259" key="10">
    <source>
        <dbReference type="PROSITE" id="PS50157"/>
    </source>
</evidence>
<dbReference type="Proteomes" id="UP000829999">
    <property type="component" value="Chromosome 17"/>
</dbReference>
<accession>A0A9R0DFJ1</accession>
<feature type="binding site" evidence="8">
    <location>
        <position position="74"/>
    </location>
    <ligand>
        <name>Zn(2+)</name>
        <dbReference type="ChEBI" id="CHEBI:29105"/>
    </ligand>
</feature>
<dbReference type="GO" id="GO:0005634">
    <property type="term" value="C:nucleus"/>
    <property type="evidence" value="ECO:0007669"/>
    <property type="project" value="UniProtKB-SubCell"/>
</dbReference>
<evidence type="ECO:0000259" key="11">
    <source>
        <dbReference type="PROSITE" id="PS50199"/>
    </source>
</evidence>
<organism evidence="13 14">
    <name type="scientific">Spodoptera frugiperda</name>
    <name type="common">Fall armyworm</name>
    <dbReference type="NCBI Taxonomy" id="7108"/>
    <lineage>
        <taxon>Eukaryota</taxon>
        <taxon>Metazoa</taxon>
        <taxon>Ecdysozoa</taxon>
        <taxon>Arthropoda</taxon>
        <taxon>Hexapoda</taxon>
        <taxon>Insecta</taxon>
        <taxon>Pterygota</taxon>
        <taxon>Neoptera</taxon>
        <taxon>Endopterygota</taxon>
        <taxon>Lepidoptera</taxon>
        <taxon>Glossata</taxon>
        <taxon>Ditrysia</taxon>
        <taxon>Noctuoidea</taxon>
        <taxon>Noctuidae</taxon>
        <taxon>Amphipyrinae</taxon>
        <taxon>Spodoptera</taxon>
    </lineage>
</organism>
<evidence type="ECO:0000256" key="1">
    <source>
        <dbReference type="ARBA" id="ARBA00004123"/>
    </source>
</evidence>
<feature type="binding site" evidence="8">
    <location>
        <position position="124"/>
    </location>
    <ligand>
        <name>Zn(2+)</name>
        <dbReference type="ChEBI" id="CHEBI:29105"/>
    </ligand>
</feature>
<dbReference type="OrthoDB" id="8922241at2759"/>
<keyword evidence="6" id="KW-0539">Nucleus</keyword>
<dbReference type="PANTHER" id="PTHR23226">
    <property type="entry name" value="ZINC FINGER AND SCAN DOMAIN-CONTAINING"/>
    <property type="match status" value="1"/>
</dbReference>
<evidence type="ECO:0000256" key="6">
    <source>
        <dbReference type="ARBA" id="ARBA00023242"/>
    </source>
</evidence>
<dbReference type="PROSITE" id="PS51915">
    <property type="entry name" value="ZAD"/>
    <property type="match status" value="1"/>
</dbReference>
<evidence type="ECO:0000256" key="8">
    <source>
        <dbReference type="PROSITE-ProRule" id="PRU01263"/>
    </source>
</evidence>
<gene>
    <name evidence="14" type="primary">LOC118276827</name>
</gene>
<evidence type="ECO:0000256" key="4">
    <source>
        <dbReference type="ARBA" id="ARBA00022771"/>
    </source>
</evidence>
<dbReference type="GeneID" id="118276827"/>
<dbReference type="Gene3D" id="3.30.160.60">
    <property type="entry name" value="Classic Zinc Finger"/>
    <property type="match status" value="1"/>
</dbReference>
<dbReference type="PROSITE" id="PS50199">
    <property type="entry name" value="ZF_RANBP2_2"/>
    <property type="match status" value="1"/>
</dbReference>
<dbReference type="AlphaFoldDB" id="A0A9R0DFJ1"/>
<dbReference type="InterPro" id="IPR001876">
    <property type="entry name" value="Znf_RanBP2"/>
</dbReference>
<dbReference type="Gene3D" id="3.40.1800.20">
    <property type="match status" value="1"/>
</dbReference>
<feature type="domain" description="C2H2-type" evidence="10">
    <location>
        <begin position="245"/>
        <end position="273"/>
    </location>
</feature>
<dbReference type="InterPro" id="IPR012934">
    <property type="entry name" value="Znf_AD"/>
</dbReference>
<keyword evidence="3" id="KW-0677">Repeat</keyword>
<dbReference type="Pfam" id="PF07776">
    <property type="entry name" value="zf-AD"/>
    <property type="match status" value="1"/>
</dbReference>
<feature type="region of interest" description="Disordered" evidence="9">
    <location>
        <begin position="518"/>
        <end position="553"/>
    </location>
</feature>
<dbReference type="SMART" id="SM00868">
    <property type="entry name" value="zf-AD"/>
    <property type="match status" value="1"/>
</dbReference>
<protein>
    <submittedName>
        <fullName evidence="14">Uncharacterized protein LOC118276827 isoform X1</fullName>
    </submittedName>
</protein>
<sequence length="914" mass="104990">MDDDIFPVLCPSNAKKTYSKPFKKLLKTPSVTEDVAEPPKPPTKPCDPGEPLTTKVAVEYLLSGKLKTEVCRYCLKISPALSDPDQIMHIAGTGVLYKVSLRQMIASFYPFKANENEKYPEKICQKCVDRALNAYLFTQQCEQAERALKNCFDDIDEKLSKLDPIDRPKKRGRQKLNPNYNVLYVEHAKVMDYAEPAHHIINIETESLSKEPNWNEFECKRCWQVLPDMESLLNHDKTHPKSMWYHCRLCGKSFVKQTQLKKHFNLIHVKGQEDSPQVDKNFRCQECGNVTEDYAQHLQHVEKHKFKTVMRHLVERKTDQLCMVCLKKSTDLVNLDKEVSIHGSCPELVGDKSLYTVLSSTLPDPKSYKYQELYVPHTANIMTISQRKRKYTEITETNIETIHYKLSLPEIVYKNKFKTDDFYYYVFCEPEDCTFNVNVTKKAKIVEIDECDSVKDDRNENNKMVIDDETKLIDNNNKINDNYDALITDDESDDTKMSTDANVNKINDDELYELIDSDSSIESNDTESVDGYTEPTNDKFETNDNHNKVDSAMDTNTGEEATVDNTNYFQKAFKIKSYEIEDKTEFKFSNPVVLDINDNGIEIGCDTGSSNIHSTEEIALNDSILNAKNNLSWIFTQTSEYKTLKYADISDPTKDVSTKKCKVCWIFKPNKCENCKKLKDGPTTETATKDKQEDDIVTKKNDTNAVDNNNIMSSIDKNKVLEEKVEKRPNLHKIDMWRCEVCLINNTKDRSTCVCCESKRFNENGNTKILFGYNKTFLPIKVEKKETEKPELKPILEVEKPSVVQTENVVIQKNIPLQMIETKNVITTQNMDIEIETDRQVSNTINEYMEVEEPSTPFISPFNPTPMNMLAANVCSPFVGTNIQFNIGSTPTQYAKTGRKIKKAARTIPKAFHK</sequence>
<evidence type="ECO:0000256" key="7">
    <source>
        <dbReference type="PROSITE-ProRule" id="PRU00322"/>
    </source>
</evidence>
<feature type="region of interest" description="Disordered" evidence="9">
    <location>
        <begin position="30"/>
        <end position="50"/>
    </location>
</feature>
<keyword evidence="4 7" id="KW-0863">Zinc-finger</keyword>
<comment type="subcellular location">
    <subcellularLocation>
        <location evidence="1">Nucleus</location>
    </subcellularLocation>
</comment>
<feature type="domain" description="RanBP2-type" evidence="11">
    <location>
        <begin position="733"/>
        <end position="762"/>
    </location>
</feature>
<dbReference type="PROSITE" id="PS01358">
    <property type="entry name" value="ZF_RANBP2_1"/>
    <property type="match status" value="1"/>
</dbReference>
<dbReference type="Gene3D" id="4.10.1060.10">
    <property type="entry name" value="Zinc finger, RanBP2-type"/>
    <property type="match status" value="1"/>
</dbReference>
<keyword evidence="13" id="KW-1185">Reference proteome</keyword>
<dbReference type="InterPro" id="IPR036236">
    <property type="entry name" value="Znf_C2H2_sf"/>
</dbReference>
<dbReference type="GO" id="GO:0008270">
    <property type="term" value="F:zinc ion binding"/>
    <property type="evidence" value="ECO:0007669"/>
    <property type="project" value="UniProtKB-UniRule"/>
</dbReference>